<comment type="caution">
    <text evidence="2">The sequence shown here is derived from an EMBL/GenBank/DDBJ whole genome shotgun (WGS) entry which is preliminary data.</text>
</comment>
<protein>
    <submittedName>
        <fullName evidence="2">Uncharacterized protein</fullName>
    </submittedName>
</protein>
<proteinExistence type="predicted"/>
<feature type="region of interest" description="Disordered" evidence="1">
    <location>
        <begin position="190"/>
        <end position="234"/>
    </location>
</feature>
<keyword evidence="3" id="KW-1185">Reference proteome</keyword>
<accession>A0A4Y3QSL1</accession>
<sequence>MTRSPTRPAPTDLRVSVRELRLMTGRVLLTTAIPFGTVAATRDIVVGAETHGLDGLAGLLDALPALRARHLRPELRGATALFPAPESQPALATAADLLDLAVAGAHADGSASFAAPGDDWAVRALPPRARRHGVELTLTRTTVTAEASADGPRPGPDAAELRALTYGVAVPTALWRRVVAEAETALTPDSALSRTHAGDSVFGPDGEILAEVGEDEPVEAEPVEGEDEPVEVAP</sequence>
<evidence type="ECO:0000313" key="2">
    <source>
        <dbReference type="EMBL" id="GEB47919.1"/>
    </source>
</evidence>
<name>A0A4Y3QSL1_STRCI</name>
<dbReference type="AlphaFoldDB" id="A0A4Y3QSL1"/>
<dbReference type="OrthoDB" id="7852436at2"/>
<reference evidence="2 3" key="1">
    <citation type="submission" date="2019-06" db="EMBL/GenBank/DDBJ databases">
        <title>Whole genome shotgun sequence of Streptomyces cacaoi subsp. cacaoi NBRC 12748.</title>
        <authorList>
            <person name="Hosoyama A."/>
            <person name="Uohara A."/>
            <person name="Ohji S."/>
            <person name="Ichikawa N."/>
        </authorList>
    </citation>
    <scope>NUCLEOTIDE SEQUENCE [LARGE SCALE GENOMIC DNA]</scope>
    <source>
        <strain evidence="2 3">NBRC 12748</strain>
    </source>
</reference>
<organism evidence="2 3">
    <name type="scientific">Streptomyces cacaoi</name>
    <dbReference type="NCBI Taxonomy" id="1898"/>
    <lineage>
        <taxon>Bacteria</taxon>
        <taxon>Bacillati</taxon>
        <taxon>Actinomycetota</taxon>
        <taxon>Actinomycetes</taxon>
        <taxon>Kitasatosporales</taxon>
        <taxon>Streptomycetaceae</taxon>
        <taxon>Streptomyces</taxon>
    </lineage>
</organism>
<gene>
    <name evidence="2" type="ORF">SCA03_04700</name>
</gene>
<dbReference type="Proteomes" id="UP000319210">
    <property type="component" value="Unassembled WGS sequence"/>
</dbReference>
<dbReference type="EMBL" id="BJMM01000002">
    <property type="protein sequence ID" value="GEB47919.1"/>
    <property type="molecule type" value="Genomic_DNA"/>
</dbReference>
<dbReference type="RefSeq" id="WP_086814542.1">
    <property type="nucleotide sequence ID" value="NZ_BJMM01000002.1"/>
</dbReference>
<feature type="compositionally biased region" description="Acidic residues" evidence="1">
    <location>
        <begin position="212"/>
        <end position="234"/>
    </location>
</feature>
<evidence type="ECO:0000313" key="3">
    <source>
        <dbReference type="Proteomes" id="UP000319210"/>
    </source>
</evidence>
<evidence type="ECO:0000256" key="1">
    <source>
        <dbReference type="SAM" id="MobiDB-lite"/>
    </source>
</evidence>